<protein>
    <recommendedName>
        <fullName evidence="2">ATP-grasp domain-containing protein</fullName>
    </recommendedName>
</protein>
<keyword evidence="1" id="KW-0067">ATP-binding</keyword>
<accession>A0ABQ6A3U6</accession>
<keyword evidence="4" id="KW-1185">Reference proteome</keyword>
<evidence type="ECO:0000313" key="4">
    <source>
        <dbReference type="Proteomes" id="UP001156641"/>
    </source>
</evidence>
<dbReference type="Gene3D" id="3.40.50.20">
    <property type="match status" value="1"/>
</dbReference>
<dbReference type="Gene3D" id="3.30.1490.20">
    <property type="entry name" value="ATP-grasp fold, A domain"/>
    <property type="match status" value="1"/>
</dbReference>
<evidence type="ECO:0000259" key="2">
    <source>
        <dbReference type="PROSITE" id="PS50975"/>
    </source>
</evidence>
<dbReference type="SUPFAM" id="SSF56059">
    <property type="entry name" value="Glutathione synthetase ATP-binding domain-like"/>
    <property type="match status" value="1"/>
</dbReference>
<evidence type="ECO:0000256" key="1">
    <source>
        <dbReference type="PROSITE-ProRule" id="PRU00409"/>
    </source>
</evidence>
<name>A0ABQ6A3U6_9PROT</name>
<keyword evidence="1" id="KW-0547">Nucleotide-binding</keyword>
<dbReference type="EMBL" id="BSOS01000005">
    <property type="protein sequence ID" value="GLR65551.1"/>
    <property type="molecule type" value="Genomic_DNA"/>
</dbReference>
<proteinExistence type="predicted"/>
<reference evidence="4" key="1">
    <citation type="journal article" date="2019" name="Int. J. Syst. Evol. Microbiol.">
        <title>The Global Catalogue of Microorganisms (GCM) 10K type strain sequencing project: providing services to taxonomists for standard genome sequencing and annotation.</title>
        <authorList>
            <consortium name="The Broad Institute Genomics Platform"/>
            <consortium name="The Broad Institute Genome Sequencing Center for Infectious Disease"/>
            <person name="Wu L."/>
            <person name="Ma J."/>
        </authorList>
    </citation>
    <scope>NUCLEOTIDE SEQUENCE [LARGE SCALE GENOMIC DNA]</scope>
    <source>
        <strain evidence="4">NBRC 112502</strain>
    </source>
</reference>
<comment type="caution">
    <text evidence="3">The sequence shown here is derived from an EMBL/GenBank/DDBJ whole genome shotgun (WGS) entry which is preliminary data.</text>
</comment>
<dbReference type="PROSITE" id="PS50975">
    <property type="entry name" value="ATP_GRASP"/>
    <property type="match status" value="1"/>
</dbReference>
<dbReference type="InterPro" id="IPR011761">
    <property type="entry name" value="ATP-grasp"/>
</dbReference>
<sequence length="337" mass="37931">MIASLRRRFPGVRIIGFSYDPMESTIYCRDNSHLDAVYLMPYPRAGARALMERLESILEKEKIDFIIPCLDSEIMNYIELQGVLAHRGIKMMLPGKAAFLRRRKDALSLLCHRIDIPTPKTRMAHDAVELARFAEQIGYPIYVKGIYYEAHLAATEAELYAAFKDIAEMWGLPVMVQEMVVGEEYDVVGLGDGRGGIIGSCSIRKMLRTSAGKGFAGVVVADTRIDDLARRFIRALRWAGPFELELIKAPGQRHLVFEMNPRFPAWVDFPSQLGCNLPACLLEWLMETEQTPLAPCEPGRMFIRHCVDVLGDIADLAELASTGERTGSSLFNFSRRL</sequence>
<evidence type="ECO:0000313" key="3">
    <source>
        <dbReference type="EMBL" id="GLR65551.1"/>
    </source>
</evidence>
<dbReference type="InterPro" id="IPR013815">
    <property type="entry name" value="ATP_grasp_subdomain_1"/>
</dbReference>
<dbReference type="Proteomes" id="UP001156641">
    <property type="component" value="Unassembled WGS sequence"/>
</dbReference>
<feature type="domain" description="ATP-grasp" evidence="2">
    <location>
        <begin position="108"/>
        <end position="286"/>
    </location>
</feature>
<dbReference type="Gene3D" id="3.30.470.20">
    <property type="entry name" value="ATP-grasp fold, B domain"/>
    <property type="match status" value="1"/>
</dbReference>
<gene>
    <name evidence="3" type="ORF">GCM10010909_02290</name>
</gene>
<organism evidence="3 4">
    <name type="scientific">Acidocella aquatica</name>
    <dbReference type="NCBI Taxonomy" id="1922313"/>
    <lineage>
        <taxon>Bacteria</taxon>
        <taxon>Pseudomonadati</taxon>
        <taxon>Pseudomonadota</taxon>
        <taxon>Alphaproteobacteria</taxon>
        <taxon>Acetobacterales</taxon>
        <taxon>Acidocellaceae</taxon>
        <taxon>Acidocella</taxon>
    </lineage>
</organism>